<keyword evidence="2" id="KW-0378">Hydrolase</keyword>
<evidence type="ECO:0000256" key="1">
    <source>
        <dbReference type="ARBA" id="ARBA00001946"/>
    </source>
</evidence>
<dbReference type="Pfam" id="PF00293">
    <property type="entry name" value="NUDIX"/>
    <property type="match status" value="1"/>
</dbReference>
<evidence type="ECO:0000256" key="2">
    <source>
        <dbReference type="ARBA" id="ARBA00022801"/>
    </source>
</evidence>
<dbReference type="Proteomes" id="UP001612741">
    <property type="component" value="Unassembled WGS sequence"/>
</dbReference>
<dbReference type="EMBL" id="JBITGY010000004">
    <property type="protein sequence ID" value="MFI6498813.1"/>
    <property type="molecule type" value="Genomic_DNA"/>
</dbReference>
<organism evidence="4 5">
    <name type="scientific">Nonomuraea typhae</name>
    <dbReference type="NCBI Taxonomy" id="2603600"/>
    <lineage>
        <taxon>Bacteria</taxon>
        <taxon>Bacillati</taxon>
        <taxon>Actinomycetota</taxon>
        <taxon>Actinomycetes</taxon>
        <taxon>Streptosporangiales</taxon>
        <taxon>Streptosporangiaceae</taxon>
        <taxon>Nonomuraea</taxon>
    </lineage>
</organism>
<gene>
    <name evidence="4" type="ORF">ACIBG2_15595</name>
</gene>
<dbReference type="PANTHER" id="PTHR43046">
    <property type="entry name" value="GDP-MANNOSE MANNOSYL HYDROLASE"/>
    <property type="match status" value="1"/>
</dbReference>
<name>A0ABW7YU74_9ACTN</name>
<sequence length="126" mass="13776">MSVKGVIVRDGKVLLLRNERDEWEPPGGKLELGEEPPDRLRQEILEEVGWPATVGPILDSWQYHIAEGADVLIITYGATAASDGPPVLSHEHKQVGLFTAAEAGALNMPEGYKRSIADWYSRLNGG</sequence>
<dbReference type="InterPro" id="IPR015797">
    <property type="entry name" value="NUDIX_hydrolase-like_dom_sf"/>
</dbReference>
<dbReference type="InterPro" id="IPR000086">
    <property type="entry name" value="NUDIX_hydrolase_dom"/>
</dbReference>
<keyword evidence="5" id="KW-1185">Reference proteome</keyword>
<dbReference type="PANTHER" id="PTHR43046:SF2">
    <property type="entry name" value="8-OXO-DGTP DIPHOSPHATASE-RELATED"/>
    <property type="match status" value="1"/>
</dbReference>
<dbReference type="CDD" id="cd04699">
    <property type="entry name" value="NUDIX_MutT_Nudt1"/>
    <property type="match status" value="1"/>
</dbReference>
<dbReference type="RefSeq" id="WP_397082049.1">
    <property type="nucleotide sequence ID" value="NZ_JBITGY010000004.1"/>
</dbReference>
<dbReference type="Gene3D" id="3.90.79.10">
    <property type="entry name" value="Nucleoside Triphosphate Pyrophosphohydrolase"/>
    <property type="match status" value="1"/>
</dbReference>
<proteinExistence type="predicted"/>
<accession>A0ABW7YU74</accession>
<protein>
    <submittedName>
        <fullName evidence="4">NUDIX domain-containing protein</fullName>
    </submittedName>
</protein>
<reference evidence="4 5" key="1">
    <citation type="submission" date="2024-10" db="EMBL/GenBank/DDBJ databases">
        <title>The Natural Products Discovery Center: Release of the First 8490 Sequenced Strains for Exploring Actinobacteria Biosynthetic Diversity.</title>
        <authorList>
            <person name="Kalkreuter E."/>
            <person name="Kautsar S.A."/>
            <person name="Yang D."/>
            <person name="Bader C.D."/>
            <person name="Teijaro C.N."/>
            <person name="Fluegel L."/>
            <person name="Davis C.M."/>
            <person name="Simpson J.R."/>
            <person name="Lauterbach L."/>
            <person name="Steele A.D."/>
            <person name="Gui C."/>
            <person name="Meng S."/>
            <person name="Li G."/>
            <person name="Viehrig K."/>
            <person name="Ye F."/>
            <person name="Su P."/>
            <person name="Kiefer A.F."/>
            <person name="Nichols A."/>
            <person name="Cepeda A.J."/>
            <person name="Yan W."/>
            <person name="Fan B."/>
            <person name="Jiang Y."/>
            <person name="Adhikari A."/>
            <person name="Zheng C.-J."/>
            <person name="Schuster L."/>
            <person name="Cowan T.M."/>
            <person name="Smanski M.J."/>
            <person name="Chevrette M.G."/>
            <person name="De Carvalho L.P.S."/>
            <person name="Shen B."/>
        </authorList>
    </citation>
    <scope>NUCLEOTIDE SEQUENCE [LARGE SCALE GENOMIC DNA]</scope>
    <source>
        <strain evidence="4 5">NPDC050545</strain>
    </source>
</reference>
<dbReference type="PROSITE" id="PS51462">
    <property type="entry name" value="NUDIX"/>
    <property type="match status" value="1"/>
</dbReference>
<comment type="cofactor">
    <cofactor evidence="1">
        <name>Mg(2+)</name>
        <dbReference type="ChEBI" id="CHEBI:18420"/>
    </cofactor>
</comment>
<feature type="domain" description="Nudix hydrolase" evidence="3">
    <location>
        <begin position="1"/>
        <end position="122"/>
    </location>
</feature>
<evidence type="ECO:0000313" key="4">
    <source>
        <dbReference type="EMBL" id="MFI6498813.1"/>
    </source>
</evidence>
<dbReference type="SUPFAM" id="SSF55811">
    <property type="entry name" value="Nudix"/>
    <property type="match status" value="1"/>
</dbReference>
<evidence type="ECO:0000313" key="5">
    <source>
        <dbReference type="Proteomes" id="UP001612741"/>
    </source>
</evidence>
<evidence type="ECO:0000259" key="3">
    <source>
        <dbReference type="PROSITE" id="PS51462"/>
    </source>
</evidence>
<comment type="caution">
    <text evidence="4">The sequence shown here is derived from an EMBL/GenBank/DDBJ whole genome shotgun (WGS) entry which is preliminary data.</text>
</comment>